<evidence type="ECO:0000259" key="1">
    <source>
        <dbReference type="Pfam" id="PF12728"/>
    </source>
</evidence>
<proteinExistence type="predicted"/>
<evidence type="ECO:0000313" key="2">
    <source>
        <dbReference type="EMBL" id="GAA2255855.1"/>
    </source>
</evidence>
<dbReference type="InterPro" id="IPR009061">
    <property type="entry name" value="DNA-bd_dom_put_sf"/>
</dbReference>
<keyword evidence="3" id="KW-1185">Reference proteome</keyword>
<name>A0ABN3EEW9_9ACTN</name>
<organism evidence="2 3">
    <name type="scientific">Kitasatospora cystarginea</name>
    <dbReference type="NCBI Taxonomy" id="58350"/>
    <lineage>
        <taxon>Bacteria</taxon>
        <taxon>Bacillati</taxon>
        <taxon>Actinomycetota</taxon>
        <taxon>Actinomycetes</taxon>
        <taxon>Kitasatosporales</taxon>
        <taxon>Streptomycetaceae</taxon>
        <taxon>Kitasatospora</taxon>
    </lineage>
</organism>
<reference evidence="2 3" key="1">
    <citation type="journal article" date="2019" name="Int. J. Syst. Evol. Microbiol.">
        <title>The Global Catalogue of Microorganisms (GCM) 10K type strain sequencing project: providing services to taxonomists for standard genome sequencing and annotation.</title>
        <authorList>
            <consortium name="The Broad Institute Genomics Platform"/>
            <consortium name="The Broad Institute Genome Sequencing Center for Infectious Disease"/>
            <person name="Wu L."/>
            <person name="Ma J."/>
        </authorList>
    </citation>
    <scope>NUCLEOTIDE SEQUENCE [LARGE SCALE GENOMIC DNA]</scope>
    <source>
        <strain evidence="2 3">JCM 7356</strain>
    </source>
</reference>
<dbReference type="Proteomes" id="UP001500305">
    <property type="component" value="Unassembled WGS sequence"/>
</dbReference>
<dbReference type="SUPFAM" id="SSF46955">
    <property type="entry name" value="Putative DNA-binding domain"/>
    <property type="match status" value="1"/>
</dbReference>
<protein>
    <recommendedName>
        <fullName evidence="1">Helix-turn-helix domain-containing protein</fullName>
    </recommendedName>
</protein>
<sequence>MPHAPTPTARATVHSVRAPYTPPAASICICADAGTPSLLYTNDEAAKILKVSVATLRRWRTQQPPQGPAYVRIGARISYRHQDLADYLDSRRTVPEVAAR</sequence>
<dbReference type="Pfam" id="PF12728">
    <property type="entry name" value="HTH_17"/>
    <property type="match status" value="1"/>
</dbReference>
<comment type="caution">
    <text evidence="2">The sequence shown here is derived from an EMBL/GenBank/DDBJ whole genome shotgun (WGS) entry which is preliminary data.</text>
</comment>
<feature type="domain" description="Helix-turn-helix" evidence="1">
    <location>
        <begin position="39"/>
        <end position="92"/>
    </location>
</feature>
<dbReference type="InterPro" id="IPR041657">
    <property type="entry name" value="HTH_17"/>
</dbReference>
<dbReference type="RefSeq" id="WP_344638232.1">
    <property type="nucleotide sequence ID" value="NZ_BAAATR010000020.1"/>
</dbReference>
<accession>A0ABN3EEW9</accession>
<gene>
    <name evidence="2" type="ORF">GCM10010430_44610</name>
</gene>
<evidence type="ECO:0000313" key="3">
    <source>
        <dbReference type="Proteomes" id="UP001500305"/>
    </source>
</evidence>
<dbReference type="EMBL" id="BAAATR010000020">
    <property type="protein sequence ID" value="GAA2255855.1"/>
    <property type="molecule type" value="Genomic_DNA"/>
</dbReference>